<dbReference type="PANTHER" id="PTHR43036:SF2">
    <property type="entry name" value="OS04G0481300 PROTEIN"/>
    <property type="match status" value="1"/>
</dbReference>
<sequence length="262" mass="28850">MASEMGLQEVIEDSEEEKKRVEDHAREFLISKFAKHLDEKKVQYQAEIVRFATDNDSIGSVVCKRAEQLNASAIVLAKHNKGAVKEFFVGSVTNYVTHHCRLPVIIMHCGSVLDLCSSWVSHLPDEVSYARVVGHGMNAAELARNPRLDTFFVRNLNTEPRGWAVADNSFDAVLCCVSAVAGRCPVYSVQYLQHPEEVFSEIHRVLKPGGVCIVTFSNRMFPHKAISAWTQADSGYARCQVGLVSGSLARGASGGLAVREIS</sequence>
<dbReference type="GO" id="GO:0032259">
    <property type="term" value="P:methylation"/>
    <property type="evidence" value="ECO:0007669"/>
    <property type="project" value="UniProtKB-KW"/>
</dbReference>
<dbReference type="GO" id="GO:0008757">
    <property type="term" value="F:S-adenosylmethionine-dependent methyltransferase activity"/>
    <property type="evidence" value="ECO:0007669"/>
    <property type="project" value="InterPro"/>
</dbReference>
<proteinExistence type="predicted"/>
<dbReference type="AlphaFoldDB" id="A0A699YVB1"/>
<name>A0A699YVB1_HAELA</name>
<dbReference type="PRINTS" id="PR01438">
    <property type="entry name" value="UNVRSLSTRESS"/>
</dbReference>
<dbReference type="PANTHER" id="PTHR43036">
    <property type="entry name" value="OSJNBB0011N17.9 PROTEIN"/>
    <property type="match status" value="1"/>
</dbReference>
<dbReference type="Gene3D" id="3.40.50.620">
    <property type="entry name" value="HUPs"/>
    <property type="match status" value="1"/>
</dbReference>
<dbReference type="Proteomes" id="UP000485058">
    <property type="component" value="Unassembled WGS sequence"/>
</dbReference>
<keyword evidence="4" id="KW-1185">Reference proteome</keyword>
<dbReference type="InterPro" id="IPR014729">
    <property type="entry name" value="Rossmann-like_a/b/a_fold"/>
</dbReference>
<dbReference type="SUPFAM" id="SSF53335">
    <property type="entry name" value="S-adenosyl-L-methionine-dependent methyltransferases"/>
    <property type="match status" value="1"/>
</dbReference>
<feature type="domain" description="UspA" evidence="1">
    <location>
        <begin position="13"/>
        <end position="107"/>
    </location>
</feature>
<keyword evidence="3" id="KW-0489">Methyltransferase</keyword>
<dbReference type="InterPro" id="IPR006015">
    <property type="entry name" value="Universal_stress_UspA"/>
</dbReference>
<dbReference type="CDD" id="cd02440">
    <property type="entry name" value="AdoMet_MTases"/>
    <property type="match status" value="1"/>
</dbReference>
<dbReference type="EMBL" id="BLLF01000688">
    <property type="protein sequence ID" value="GFH14123.1"/>
    <property type="molecule type" value="Genomic_DNA"/>
</dbReference>
<protein>
    <submittedName>
        <fullName evidence="3">Methyltransferase</fullName>
    </submittedName>
</protein>
<evidence type="ECO:0000259" key="1">
    <source>
        <dbReference type="Pfam" id="PF00582"/>
    </source>
</evidence>
<evidence type="ECO:0000313" key="3">
    <source>
        <dbReference type="EMBL" id="GFH14123.1"/>
    </source>
</evidence>
<comment type="caution">
    <text evidence="3">The sequence shown here is derived from an EMBL/GenBank/DDBJ whole genome shotgun (WGS) entry which is preliminary data.</text>
</comment>
<organism evidence="3 4">
    <name type="scientific">Haematococcus lacustris</name>
    <name type="common">Green alga</name>
    <name type="synonym">Haematococcus pluvialis</name>
    <dbReference type="NCBI Taxonomy" id="44745"/>
    <lineage>
        <taxon>Eukaryota</taxon>
        <taxon>Viridiplantae</taxon>
        <taxon>Chlorophyta</taxon>
        <taxon>core chlorophytes</taxon>
        <taxon>Chlorophyceae</taxon>
        <taxon>CS clade</taxon>
        <taxon>Chlamydomonadales</taxon>
        <taxon>Haematococcaceae</taxon>
        <taxon>Haematococcus</taxon>
    </lineage>
</organism>
<dbReference type="Gene3D" id="3.40.50.150">
    <property type="entry name" value="Vaccinia Virus protein VP39"/>
    <property type="match status" value="1"/>
</dbReference>
<evidence type="ECO:0000259" key="2">
    <source>
        <dbReference type="Pfam" id="PF08241"/>
    </source>
</evidence>
<gene>
    <name evidence="3" type="ORF">HaLaN_10116</name>
</gene>
<feature type="non-terminal residue" evidence="3">
    <location>
        <position position="1"/>
    </location>
</feature>
<dbReference type="Pfam" id="PF08241">
    <property type="entry name" value="Methyltransf_11"/>
    <property type="match status" value="1"/>
</dbReference>
<feature type="domain" description="Methyltransferase type 11" evidence="2">
    <location>
        <begin position="163"/>
        <end position="214"/>
    </location>
</feature>
<evidence type="ECO:0000313" key="4">
    <source>
        <dbReference type="Proteomes" id="UP000485058"/>
    </source>
</evidence>
<accession>A0A699YVB1</accession>
<dbReference type="Pfam" id="PF00582">
    <property type="entry name" value="Usp"/>
    <property type="match status" value="1"/>
</dbReference>
<keyword evidence="3" id="KW-0808">Transferase</keyword>
<reference evidence="3 4" key="1">
    <citation type="submission" date="2020-02" db="EMBL/GenBank/DDBJ databases">
        <title>Draft genome sequence of Haematococcus lacustris strain NIES-144.</title>
        <authorList>
            <person name="Morimoto D."/>
            <person name="Nakagawa S."/>
            <person name="Yoshida T."/>
            <person name="Sawayama S."/>
        </authorList>
    </citation>
    <scope>NUCLEOTIDE SEQUENCE [LARGE SCALE GENOMIC DNA]</scope>
    <source>
        <strain evidence="3 4">NIES-144</strain>
    </source>
</reference>
<dbReference type="InterPro" id="IPR006016">
    <property type="entry name" value="UspA"/>
</dbReference>
<dbReference type="InterPro" id="IPR029063">
    <property type="entry name" value="SAM-dependent_MTases_sf"/>
</dbReference>
<dbReference type="InterPro" id="IPR013216">
    <property type="entry name" value="Methyltransf_11"/>
</dbReference>
<dbReference type="SUPFAM" id="SSF52402">
    <property type="entry name" value="Adenine nucleotide alpha hydrolases-like"/>
    <property type="match status" value="1"/>
</dbReference>